<evidence type="ECO:0000256" key="10">
    <source>
        <dbReference type="RuleBase" id="RU000304"/>
    </source>
</evidence>
<dbReference type="InterPro" id="IPR017441">
    <property type="entry name" value="Protein_kinase_ATP_BS"/>
</dbReference>
<comment type="similarity">
    <text evidence="1">Belongs to the protein kinase superfamily. CMGC Ser/Thr protein kinase family. MAP kinase subfamily.</text>
</comment>
<evidence type="ECO:0000313" key="12">
    <source>
        <dbReference type="EMBL" id="TXG71298.1"/>
    </source>
</evidence>
<evidence type="ECO:0000313" key="13">
    <source>
        <dbReference type="Proteomes" id="UP000323000"/>
    </source>
</evidence>
<dbReference type="Proteomes" id="UP000323000">
    <property type="component" value="Chromosome 2"/>
</dbReference>
<comment type="catalytic activity">
    <reaction evidence="7">
        <text>L-threonyl-[protein] + ATP = O-phospho-L-threonyl-[protein] + ADP + H(+)</text>
        <dbReference type="Rhea" id="RHEA:46608"/>
        <dbReference type="Rhea" id="RHEA-COMP:11060"/>
        <dbReference type="Rhea" id="RHEA-COMP:11605"/>
        <dbReference type="ChEBI" id="CHEBI:15378"/>
        <dbReference type="ChEBI" id="CHEBI:30013"/>
        <dbReference type="ChEBI" id="CHEBI:30616"/>
        <dbReference type="ChEBI" id="CHEBI:61977"/>
        <dbReference type="ChEBI" id="CHEBI:456216"/>
        <dbReference type="EC" id="2.7.11.24"/>
    </reaction>
</comment>
<dbReference type="EMBL" id="VAHF01000002">
    <property type="protein sequence ID" value="TXG71298.1"/>
    <property type="molecule type" value="Genomic_DNA"/>
</dbReference>
<keyword evidence="3" id="KW-0808">Transferase</keyword>
<dbReference type="AlphaFoldDB" id="A0A5C7IQC6"/>
<feature type="domain" description="Protein kinase" evidence="11">
    <location>
        <begin position="4"/>
        <end position="285"/>
    </location>
</feature>
<evidence type="ECO:0000256" key="8">
    <source>
        <dbReference type="ARBA" id="ARBA00048312"/>
    </source>
</evidence>
<evidence type="ECO:0000256" key="7">
    <source>
        <dbReference type="ARBA" id="ARBA00047592"/>
    </source>
</evidence>
<evidence type="ECO:0000256" key="5">
    <source>
        <dbReference type="ARBA" id="ARBA00022777"/>
    </source>
</evidence>
<name>A0A5C7IQC6_9ROSI</name>
<keyword evidence="13" id="KW-1185">Reference proteome</keyword>
<feature type="binding site" evidence="9">
    <location>
        <position position="33"/>
    </location>
    <ligand>
        <name>ATP</name>
        <dbReference type="ChEBI" id="CHEBI:30616"/>
    </ligand>
</feature>
<gene>
    <name evidence="12" type="ORF">EZV62_006233</name>
</gene>
<dbReference type="GO" id="GO:0004707">
    <property type="term" value="F:MAP kinase activity"/>
    <property type="evidence" value="ECO:0007669"/>
    <property type="project" value="UniProtKB-EC"/>
</dbReference>
<dbReference type="OrthoDB" id="2158884at2759"/>
<dbReference type="PROSITE" id="PS00108">
    <property type="entry name" value="PROTEIN_KINASE_ST"/>
    <property type="match status" value="1"/>
</dbReference>
<dbReference type="Gene3D" id="3.30.200.20">
    <property type="entry name" value="Phosphorylase Kinase, domain 1"/>
    <property type="match status" value="1"/>
</dbReference>
<sequence length="340" mass="38306">MEKYQLLDQVGAGAFGQVWKAFDKHSGEVVAVKMLKERFHSSWEECLNLEEIKSLQILKHPNIMSLKKVIRERDNSLFFVFEFMECNLFQLMRSRAKPFSENEVRHWCFQVFQGLHYMHGKGYFHRDLKPENLLVSKGMIKIGDMGSAKEINSSQPFTDYVTTRWYRAPEVILGSVNYSFKVDMWAMGAIMAELFMFKPLFPGRNSSDQMLKICGVLGSPTAASWLGGLALAGGLNYQFPQLLGVNLSLLMPSASGNAISLIKSLCSWDPSKRPSALEALTHPFFHSCYNINIPPSLCLRPSVGNTIGGEEFEQNNVGVIGVNHQGLIIRSCNRNRVQLG</sequence>
<dbReference type="Gene3D" id="1.10.510.10">
    <property type="entry name" value="Transferase(Phosphotransferase) domain 1"/>
    <property type="match status" value="1"/>
</dbReference>
<dbReference type="PROSITE" id="PS00107">
    <property type="entry name" value="PROTEIN_KINASE_ATP"/>
    <property type="match status" value="1"/>
</dbReference>
<dbReference type="SUPFAM" id="SSF56112">
    <property type="entry name" value="Protein kinase-like (PK-like)"/>
    <property type="match status" value="1"/>
</dbReference>
<keyword evidence="2 10" id="KW-0723">Serine/threonine-protein kinase</keyword>
<dbReference type="Pfam" id="PF00069">
    <property type="entry name" value="Pkinase"/>
    <property type="match status" value="1"/>
</dbReference>
<evidence type="ECO:0000259" key="11">
    <source>
        <dbReference type="PROSITE" id="PS50011"/>
    </source>
</evidence>
<organism evidence="12 13">
    <name type="scientific">Acer yangbiense</name>
    <dbReference type="NCBI Taxonomy" id="1000413"/>
    <lineage>
        <taxon>Eukaryota</taxon>
        <taxon>Viridiplantae</taxon>
        <taxon>Streptophyta</taxon>
        <taxon>Embryophyta</taxon>
        <taxon>Tracheophyta</taxon>
        <taxon>Spermatophyta</taxon>
        <taxon>Magnoliopsida</taxon>
        <taxon>eudicotyledons</taxon>
        <taxon>Gunneridae</taxon>
        <taxon>Pentapetalae</taxon>
        <taxon>rosids</taxon>
        <taxon>malvids</taxon>
        <taxon>Sapindales</taxon>
        <taxon>Sapindaceae</taxon>
        <taxon>Hippocastanoideae</taxon>
        <taxon>Acereae</taxon>
        <taxon>Acer</taxon>
    </lineage>
</organism>
<reference evidence="13" key="1">
    <citation type="journal article" date="2019" name="Gigascience">
        <title>De novo genome assembly of the endangered Acer yangbiense, a plant species with extremely small populations endemic to Yunnan Province, China.</title>
        <authorList>
            <person name="Yang J."/>
            <person name="Wariss H.M."/>
            <person name="Tao L."/>
            <person name="Zhang R."/>
            <person name="Yun Q."/>
            <person name="Hollingsworth P."/>
            <person name="Dao Z."/>
            <person name="Luo G."/>
            <person name="Guo H."/>
            <person name="Ma Y."/>
            <person name="Sun W."/>
        </authorList>
    </citation>
    <scope>NUCLEOTIDE SEQUENCE [LARGE SCALE GENOMIC DNA]</scope>
    <source>
        <strain evidence="13">cv. Malutang</strain>
    </source>
</reference>
<evidence type="ECO:0000256" key="2">
    <source>
        <dbReference type="ARBA" id="ARBA00022527"/>
    </source>
</evidence>
<proteinExistence type="inferred from homology"/>
<dbReference type="PROSITE" id="PS50011">
    <property type="entry name" value="PROTEIN_KINASE_DOM"/>
    <property type="match status" value="1"/>
</dbReference>
<accession>A0A5C7IQC6</accession>
<dbReference type="InterPro" id="IPR000719">
    <property type="entry name" value="Prot_kinase_dom"/>
</dbReference>
<dbReference type="FunFam" id="1.10.510.10:FF:000624">
    <property type="entry name" value="Mitogen-activated protein kinase"/>
    <property type="match status" value="1"/>
</dbReference>
<dbReference type="GO" id="GO:0005524">
    <property type="term" value="F:ATP binding"/>
    <property type="evidence" value="ECO:0007669"/>
    <property type="project" value="UniProtKB-UniRule"/>
</dbReference>
<dbReference type="InterPro" id="IPR011009">
    <property type="entry name" value="Kinase-like_dom_sf"/>
</dbReference>
<protein>
    <recommendedName>
        <fullName evidence="11">Protein kinase domain-containing protein</fullName>
    </recommendedName>
</protein>
<keyword evidence="5" id="KW-0418">Kinase</keyword>
<evidence type="ECO:0000256" key="3">
    <source>
        <dbReference type="ARBA" id="ARBA00022679"/>
    </source>
</evidence>
<evidence type="ECO:0000256" key="1">
    <source>
        <dbReference type="ARBA" id="ARBA00008832"/>
    </source>
</evidence>
<dbReference type="InterPro" id="IPR050117">
    <property type="entry name" value="MAPK"/>
</dbReference>
<evidence type="ECO:0000256" key="6">
    <source>
        <dbReference type="ARBA" id="ARBA00022840"/>
    </source>
</evidence>
<evidence type="ECO:0000256" key="9">
    <source>
        <dbReference type="PROSITE-ProRule" id="PRU10141"/>
    </source>
</evidence>
<dbReference type="CDD" id="cd07830">
    <property type="entry name" value="STKc_MAK_like"/>
    <property type="match status" value="1"/>
</dbReference>
<evidence type="ECO:0000256" key="4">
    <source>
        <dbReference type="ARBA" id="ARBA00022741"/>
    </source>
</evidence>
<dbReference type="InterPro" id="IPR008271">
    <property type="entry name" value="Ser/Thr_kinase_AS"/>
</dbReference>
<dbReference type="PANTHER" id="PTHR24055">
    <property type="entry name" value="MITOGEN-ACTIVATED PROTEIN KINASE"/>
    <property type="match status" value="1"/>
</dbReference>
<keyword evidence="6 9" id="KW-0067">ATP-binding</keyword>
<dbReference type="SMART" id="SM00220">
    <property type="entry name" value="S_TKc"/>
    <property type="match status" value="1"/>
</dbReference>
<comment type="catalytic activity">
    <reaction evidence="8">
        <text>L-seryl-[protein] + ATP = O-phospho-L-seryl-[protein] + ADP + H(+)</text>
        <dbReference type="Rhea" id="RHEA:17989"/>
        <dbReference type="Rhea" id="RHEA-COMP:9863"/>
        <dbReference type="Rhea" id="RHEA-COMP:11604"/>
        <dbReference type="ChEBI" id="CHEBI:15378"/>
        <dbReference type="ChEBI" id="CHEBI:29999"/>
        <dbReference type="ChEBI" id="CHEBI:30616"/>
        <dbReference type="ChEBI" id="CHEBI:83421"/>
        <dbReference type="ChEBI" id="CHEBI:456216"/>
        <dbReference type="EC" id="2.7.11.24"/>
    </reaction>
</comment>
<comment type="caution">
    <text evidence="12">The sequence shown here is derived from an EMBL/GenBank/DDBJ whole genome shotgun (WGS) entry which is preliminary data.</text>
</comment>
<keyword evidence="4 9" id="KW-0547">Nucleotide-binding</keyword>